<dbReference type="GO" id="GO:0008360">
    <property type="term" value="P:regulation of cell shape"/>
    <property type="evidence" value="ECO:0007669"/>
    <property type="project" value="UniProtKB-KW"/>
</dbReference>
<reference evidence="10" key="1">
    <citation type="submission" date="2018-02" db="EMBL/GenBank/DDBJ databases">
        <authorList>
            <person name="Hausmann B."/>
        </authorList>
    </citation>
    <scope>NUCLEOTIDE SEQUENCE [LARGE SCALE GENOMIC DNA]</scope>
    <source>
        <strain evidence="10">Peat soil MAG SbF1</strain>
    </source>
</reference>
<organism evidence="9 10">
    <name type="scientific">Candidatus Desulfosporosinus infrequens</name>
    <dbReference type="NCBI Taxonomy" id="2043169"/>
    <lineage>
        <taxon>Bacteria</taxon>
        <taxon>Bacillati</taxon>
        <taxon>Bacillota</taxon>
        <taxon>Clostridia</taxon>
        <taxon>Eubacteriales</taxon>
        <taxon>Desulfitobacteriaceae</taxon>
        <taxon>Desulfosporosinus</taxon>
    </lineage>
</organism>
<keyword evidence="6 8" id="KW-1133">Transmembrane helix</keyword>
<comment type="subcellular location">
    <subcellularLocation>
        <location evidence="1">Cell membrane</location>
        <topology evidence="1">Multi-pass membrane protein</topology>
    </subcellularLocation>
</comment>
<feature type="transmembrane region" description="Helical" evidence="8">
    <location>
        <begin position="94"/>
        <end position="117"/>
    </location>
</feature>
<dbReference type="PIRSF" id="PIRSF037497">
    <property type="entry name" value="MreD_Clostridium/Treponema_prd"/>
    <property type="match status" value="1"/>
</dbReference>
<evidence type="ECO:0000313" key="9">
    <source>
        <dbReference type="EMBL" id="SPF31739.1"/>
    </source>
</evidence>
<sequence length="168" mass="19391">MRYVLLTVMFLLSLILPGTVFHFWAWSGIKPDLLMLLTIYMAMHRRLRASVLWGLGAGLLEDLYLGRYIGMYTLTLAVVAYLSYWLAERWYRDNFLLTTFMVFIVTVAGQVVVAFLSLGAGLHWSLGDIGQLVIGVALYNAILVPVTYPLIHRSFLHGWLRYRPRYER</sequence>
<dbReference type="OrthoDB" id="9796616at2"/>
<accession>A0A2U3JWM4</accession>
<comment type="similarity">
    <text evidence="2">Belongs to the MreD family.</text>
</comment>
<dbReference type="NCBIfam" id="TIGR03426">
    <property type="entry name" value="shape_MreD"/>
    <property type="match status" value="1"/>
</dbReference>
<gene>
    <name evidence="9" type="primary">mreD</name>
    <name evidence="9" type="ORF">SBF1_1020002</name>
</gene>
<keyword evidence="7 8" id="KW-0472">Membrane</keyword>
<evidence type="ECO:0000256" key="5">
    <source>
        <dbReference type="ARBA" id="ARBA00022960"/>
    </source>
</evidence>
<evidence type="ECO:0000256" key="4">
    <source>
        <dbReference type="ARBA" id="ARBA00022692"/>
    </source>
</evidence>
<dbReference type="Pfam" id="PF04093">
    <property type="entry name" value="MreD"/>
    <property type="match status" value="1"/>
</dbReference>
<keyword evidence="5" id="KW-0133">Cell shape</keyword>
<name>A0A2U3JWM4_9FIRM</name>
<feature type="transmembrane region" description="Helical" evidence="8">
    <location>
        <begin position="69"/>
        <end position="87"/>
    </location>
</feature>
<evidence type="ECO:0000256" key="3">
    <source>
        <dbReference type="ARBA" id="ARBA00022475"/>
    </source>
</evidence>
<feature type="transmembrane region" description="Helical" evidence="8">
    <location>
        <begin position="129"/>
        <end position="151"/>
    </location>
</feature>
<evidence type="ECO:0000313" key="10">
    <source>
        <dbReference type="Proteomes" id="UP000238916"/>
    </source>
</evidence>
<proteinExistence type="inferred from homology"/>
<evidence type="ECO:0000256" key="6">
    <source>
        <dbReference type="ARBA" id="ARBA00022989"/>
    </source>
</evidence>
<protein>
    <submittedName>
        <fullName evidence="9">Rod shape-determining protein MreD</fullName>
    </submittedName>
</protein>
<dbReference type="AlphaFoldDB" id="A0A2U3JWM4"/>
<dbReference type="InterPro" id="IPR017225">
    <property type="entry name" value="Cell_shape_determin_MreD_prd"/>
</dbReference>
<evidence type="ECO:0000256" key="7">
    <source>
        <dbReference type="ARBA" id="ARBA00023136"/>
    </source>
</evidence>
<keyword evidence="3" id="KW-1003">Cell membrane</keyword>
<evidence type="ECO:0000256" key="1">
    <source>
        <dbReference type="ARBA" id="ARBA00004651"/>
    </source>
</evidence>
<dbReference type="Proteomes" id="UP000238916">
    <property type="component" value="Unassembled WGS sequence"/>
</dbReference>
<evidence type="ECO:0000256" key="2">
    <source>
        <dbReference type="ARBA" id="ARBA00007776"/>
    </source>
</evidence>
<dbReference type="GO" id="GO:0005886">
    <property type="term" value="C:plasma membrane"/>
    <property type="evidence" value="ECO:0007669"/>
    <property type="project" value="UniProtKB-SubCell"/>
</dbReference>
<dbReference type="InterPro" id="IPR007227">
    <property type="entry name" value="Cell_shape_determining_MreD"/>
</dbReference>
<evidence type="ECO:0000256" key="8">
    <source>
        <dbReference type="SAM" id="Phobius"/>
    </source>
</evidence>
<dbReference type="EMBL" id="OMOF01000005">
    <property type="protein sequence ID" value="SPF31739.1"/>
    <property type="molecule type" value="Genomic_DNA"/>
</dbReference>
<keyword evidence="4 8" id="KW-0812">Transmembrane</keyword>